<protein>
    <submittedName>
        <fullName evidence="3">ATP-dependent DNA helicase PIF1</fullName>
    </submittedName>
</protein>
<feature type="compositionally biased region" description="Polar residues" evidence="1">
    <location>
        <begin position="134"/>
        <end position="143"/>
    </location>
</feature>
<dbReference type="InterPro" id="IPR011320">
    <property type="entry name" value="RNase_H1_N"/>
</dbReference>
<name>A0A8H6ILB4_9PEZI</name>
<keyword evidence="4" id="KW-1185">Reference proteome</keyword>
<dbReference type="InterPro" id="IPR037056">
    <property type="entry name" value="RNase_H1_N_sf"/>
</dbReference>
<dbReference type="EMBL" id="WIGN01000804">
    <property type="protein sequence ID" value="KAF6783608.1"/>
    <property type="molecule type" value="Genomic_DNA"/>
</dbReference>
<keyword evidence="3" id="KW-0547">Nucleotide-binding</keyword>
<keyword evidence="3" id="KW-0347">Helicase</keyword>
<keyword evidence="3" id="KW-0378">Hydrolase</keyword>
<feature type="compositionally biased region" description="Low complexity" evidence="1">
    <location>
        <begin position="95"/>
        <end position="107"/>
    </location>
</feature>
<feature type="region of interest" description="Disordered" evidence="1">
    <location>
        <begin position="257"/>
        <end position="317"/>
    </location>
</feature>
<dbReference type="SUPFAM" id="SSF55658">
    <property type="entry name" value="L9 N-domain-like"/>
    <property type="match status" value="1"/>
</dbReference>
<feature type="domain" description="Ribonuclease H1 N-terminal" evidence="2">
    <location>
        <begin position="31"/>
        <end position="71"/>
    </location>
</feature>
<dbReference type="GO" id="GO:0004386">
    <property type="term" value="F:helicase activity"/>
    <property type="evidence" value="ECO:0007669"/>
    <property type="project" value="UniProtKB-KW"/>
</dbReference>
<feature type="region of interest" description="Disordered" evidence="1">
    <location>
        <begin position="86"/>
        <end position="143"/>
    </location>
</feature>
<evidence type="ECO:0000256" key="1">
    <source>
        <dbReference type="SAM" id="MobiDB-lite"/>
    </source>
</evidence>
<organism evidence="3 4">
    <name type="scientific">Colletotrichum sojae</name>
    <dbReference type="NCBI Taxonomy" id="2175907"/>
    <lineage>
        <taxon>Eukaryota</taxon>
        <taxon>Fungi</taxon>
        <taxon>Dikarya</taxon>
        <taxon>Ascomycota</taxon>
        <taxon>Pezizomycotina</taxon>
        <taxon>Sordariomycetes</taxon>
        <taxon>Hypocreomycetidae</taxon>
        <taxon>Glomerellales</taxon>
        <taxon>Glomerellaceae</taxon>
        <taxon>Colletotrichum</taxon>
        <taxon>Colletotrichum orchidearum species complex</taxon>
    </lineage>
</organism>
<dbReference type="Pfam" id="PF01693">
    <property type="entry name" value="Cauli_VI"/>
    <property type="match status" value="1"/>
</dbReference>
<feature type="compositionally biased region" description="Low complexity" evidence="1">
    <location>
        <begin position="257"/>
        <end position="273"/>
    </location>
</feature>
<proteinExistence type="predicted"/>
<dbReference type="Gene3D" id="3.40.970.10">
    <property type="entry name" value="Ribonuclease H1, N-terminal domain"/>
    <property type="match status" value="1"/>
</dbReference>
<keyword evidence="3" id="KW-0067">ATP-binding</keyword>
<evidence type="ECO:0000313" key="3">
    <source>
        <dbReference type="EMBL" id="KAF6783608.1"/>
    </source>
</evidence>
<dbReference type="AlphaFoldDB" id="A0A8H6ILB4"/>
<dbReference type="Proteomes" id="UP000652219">
    <property type="component" value="Unassembled WGS sequence"/>
</dbReference>
<feature type="compositionally biased region" description="Gly residues" evidence="1">
    <location>
        <begin position="108"/>
        <end position="119"/>
    </location>
</feature>
<evidence type="ECO:0000259" key="2">
    <source>
        <dbReference type="Pfam" id="PF01693"/>
    </source>
</evidence>
<feature type="compositionally biased region" description="Basic and acidic residues" evidence="1">
    <location>
        <begin position="120"/>
        <end position="129"/>
    </location>
</feature>
<gene>
    <name evidence="3" type="ORF">CSOJ01_15874</name>
</gene>
<reference evidence="3 4" key="1">
    <citation type="journal article" date="2020" name="Phytopathology">
        <title>Genome Sequence Resources of Colletotrichum truncatum, C. plurivorum, C. musicola, and C. sojae: Four Species Pathogenic to Soybean (Glycine max).</title>
        <authorList>
            <person name="Rogerio F."/>
            <person name="Boufleur T.R."/>
            <person name="Ciampi-Guillardi M."/>
            <person name="Sukno S.A."/>
            <person name="Thon M.R."/>
            <person name="Massola Junior N.S."/>
            <person name="Baroncelli R."/>
        </authorList>
    </citation>
    <scope>NUCLEOTIDE SEQUENCE [LARGE SCALE GENOMIC DNA]</scope>
    <source>
        <strain evidence="3 4">LFN0009</strain>
    </source>
</reference>
<accession>A0A8H6ILB4</accession>
<dbReference type="InterPro" id="IPR009027">
    <property type="entry name" value="Ribosomal_bL9/RNase_H1_N"/>
</dbReference>
<sequence>MTEEVVYGSVEEEVEALMSRYGVYPGPPKKRYYAVWGGYTLGIFNNWTQCKPSVVGYRGADYEGADTYEGALKLLREGFTANVTIKHRDRNQRLNNSVGNNGNRSSGGFSGGTSSGSGGGHREGNHGNNREGTQGINHEGSQASNDNLLHSIRVQVIQLTNAVEAGDVQLFVAASGAARNGSTNDDALDIIRNIQNQLLWLTTRGNGHAQVVTTDSNVANPNAATASHEAPSSAQYGSSAVSSVASSQESILSTPFGSSPVPLVASSQSSAASDAKDSTEGFVKSNSSVRRDRVLGRGSRIQRKGQLIVRKRWGRKP</sequence>
<evidence type="ECO:0000313" key="4">
    <source>
        <dbReference type="Proteomes" id="UP000652219"/>
    </source>
</evidence>
<comment type="caution">
    <text evidence="3">The sequence shown here is derived from an EMBL/GenBank/DDBJ whole genome shotgun (WGS) entry which is preliminary data.</text>
</comment>